<dbReference type="Gene3D" id="1.20.1740.10">
    <property type="entry name" value="Amino acid/polyamine transporter I"/>
    <property type="match status" value="1"/>
</dbReference>
<feature type="transmembrane region" description="Helical" evidence="5">
    <location>
        <begin position="433"/>
        <end position="452"/>
    </location>
</feature>
<comment type="caution">
    <text evidence="6">The sequence shown here is derived from an EMBL/GenBank/DDBJ whole genome shotgun (WGS) entry which is preliminary data.</text>
</comment>
<keyword evidence="3 5" id="KW-1133">Transmembrane helix</keyword>
<evidence type="ECO:0000256" key="4">
    <source>
        <dbReference type="ARBA" id="ARBA00023136"/>
    </source>
</evidence>
<evidence type="ECO:0000256" key="3">
    <source>
        <dbReference type="ARBA" id="ARBA00022989"/>
    </source>
</evidence>
<feature type="transmembrane region" description="Helical" evidence="5">
    <location>
        <begin position="102"/>
        <end position="124"/>
    </location>
</feature>
<feature type="transmembrane region" description="Helical" evidence="5">
    <location>
        <begin position="285"/>
        <end position="303"/>
    </location>
</feature>
<dbReference type="EMBL" id="WHYR01000006">
    <property type="protein sequence ID" value="MQL51352.1"/>
    <property type="molecule type" value="Genomic_DNA"/>
</dbReference>
<feature type="transmembrane region" description="Helical" evidence="5">
    <location>
        <begin position="255"/>
        <end position="273"/>
    </location>
</feature>
<dbReference type="Proteomes" id="UP000441717">
    <property type="component" value="Unassembled WGS sequence"/>
</dbReference>
<reference evidence="6 7" key="1">
    <citation type="submission" date="2019-10" db="EMBL/GenBank/DDBJ databases">
        <title>Comparative genomics of sulfur disproportionating microorganisms.</title>
        <authorList>
            <person name="Ward L.M."/>
            <person name="Bertran E."/>
            <person name="Johnston D."/>
        </authorList>
    </citation>
    <scope>NUCLEOTIDE SEQUENCE [LARGE SCALE GENOMIC DNA]</scope>
    <source>
        <strain evidence="6 7">DSM 14055</strain>
    </source>
</reference>
<feature type="transmembrane region" description="Helical" evidence="5">
    <location>
        <begin position="57"/>
        <end position="82"/>
    </location>
</feature>
<evidence type="ECO:0000313" key="7">
    <source>
        <dbReference type="Proteomes" id="UP000441717"/>
    </source>
</evidence>
<evidence type="ECO:0000256" key="1">
    <source>
        <dbReference type="ARBA" id="ARBA00004141"/>
    </source>
</evidence>
<gene>
    <name evidence="6" type="ORF">GFC01_03550</name>
</gene>
<name>A0A6N7IMZ4_9FIRM</name>
<proteinExistence type="predicted"/>
<dbReference type="GO" id="GO:0022857">
    <property type="term" value="F:transmembrane transporter activity"/>
    <property type="evidence" value="ECO:0007669"/>
    <property type="project" value="InterPro"/>
</dbReference>
<organism evidence="6 7">
    <name type="scientific">Desulfofundulus thermobenzoicus</name>
    <dbReference type="NCBI Taxonomy" id="29376"/>
    <lineage>
        <taxon>Bacteria</taxon>
        <taxon>Bacillati</taxon>
        <taxon>Bacillota</taxon>
        <taxon>Clostridia</taxon>
        <taxon>Eubacteriales</taxon>
        <taxon>Peptococcaceae</taxon>
        <taxon>Desulfofundulus</taxon>
    </lineage>
</organism>
<keyword evidence="2 5" id="KW-0812">Transmembrane</keyword>
<feature type="transmembrane region" description="Helical" evidence="5">
    <location>
        <begin position="351"/>
        <end position="368"/>
    </location>
</feature>
<dbReference type="Pfam" id="PF13520">
    <property type="entry name" value="AA_permease_2"/>
    <property type="match status" value="1"/>
</dbReference>
<protein>
    <submittedName>
        <fullName evidence="6">Amino acid permease</fullName>
    </submittedName>
</protein>
<dbReference type="OrthoDB" id="9759676at2"/>
<dbReference type="PANTHER" id="PTHR47704">
    <property type="entry name" value="POTASSIUM TRANSPORTER KIMA"/>
    <property type="match status" value="1"/>
</dbReference>
<dbReference type="InterPro" id="IPR002293">
    <property type="entry name" value="AA/rel_permease1"/>
</dbReference>
<evidence type="ECO:0000256" key="2">
    <source>
        <dbReference type="ARBA" id="ARBA00022692"/>
    </source>
</evidence>
<feature type="transmembrane region" description="Helical" evidence="5">
    <location>
        <begin position="136"/>
        <end position="159"/>
    </location>
</feature>
<comment type="subcellular location">
    <subcellularLocation>
        <location evidence="1">Membrane</location>
        <topology evidence="1">Multi-pass membrane protein</topology>
    </subcellularLocation>
</comment>
<feature type="transmembrane region" description="Helical" evidence="5">
    <location>
        <begin position="408"/>
        <end position="427"/>
    </location>
</feature>
<sequence>MLRTLKRLLIGAPLPNQSLVREKLPVWKALAIFSSDALSSVAYGPEQIIAVLTAAGAALYGFTAPIAVAILVLLVIVSISYAQVARANPGGGGSYSVAKKNLGETVALVAAASLFIDYTLTVAVSISSGTDAIISAFPLLVPYRTVIDLGVLFGLLMLINLRGVRESSTVFVFPTYGFIFGILILVAVGFYQALAGRGAFLPPASMKFAWDGFTLFVILRAFASGCSSMTGVEAISNGVTMFQPPEVENARKTTFIMALILGLMFGGIAFLYMRYHLLPQADQTMLSQLAFAILGHNWGYYYIQITTMLILYLAANTAYNGLPPLLSLLARDGYMPRYLAARGDRLVFSNGIVLLSVVAAMFILAYYGNTGHLISLYALGVFLSFTIAQTGMVIHWRRERGTGWQFRALINGIGAVTTAIVVIIIAVTKFIYGAWLVAVAIPLLIAMFQKIYRHYQDMREQLRLPGESYGGGSRRRPAGRNLVVVPVAGVNRVVENTLAYARLISSEIIALYVGVDEESSREVREKWQRWDPGVELIVRFSPYRTILEPIVDFVNQLRRKCQPGDFITILIPEFETRRWWHRLLHNQTGWFLRTYFIFHQDVVVTVVPFHLQK</sequence>
<keyword evidence="7" id="KW-1185">Reference proteome</keyword>
<dbReference type="GO" id="GO:0016020">
    <property type="term" value="C:membrane"/>
    <property type="evidence" value="ECO:0007669"/>
    <property type="project" value="UniProtKB-SubCell"/>
</dbReference>
<dbReference type="AlphaFoldDB" id="A0A6N7IMZ4"/>
<dbReference type="PANTHER" id="PTHR47704:SF1">
    <property type="entry name" value="POTASSIUM TRANSPORTER KIMA"/>
    <property type="match status" value="1"/>
</dbReference>
<dbReference type="InterPro" id="IPR053153">
    <property type="entry name" value="APC_K+_Transporter"/>
</dbReference>
<feature type="transmembrane region" description="Helical" evidence="5">
    <location>
        <begin position="171"/>
        <end position="191"/>
    </location>
</feature>
<keyword evidence="4 5" id="KW-0472">Membrane</keyword>
<evidence type="ECO:0000256" key="5">
    <source>
        <dbReference type="SAM" id="Phobius"/>
    </source>
</evidence>
<feature type="transmembrane region" description="Helical" evidence="5">
    <location>
        <begin position="212"/>
        <end position="235"/>
    </location>
</feature>
<feature type="transmembrane region" description="Helical" evidence="5">
    <location>
        <begin position="374"/>
        <end position="396"/>
    </location>
</feature>
<evidence type="ECO:0000313" key="6">
    <source>
        <dbReference type="EMBL" id="MQL51352.1"/>
    </source>
</evidence>
<dbReference type="RefSeq" id="WP_152945276.1">
    <property type="nucleotide sequence ID" value="NZ_WHYR01000006.1"/>
</dbReference>
<accession>A0A6N7IMZ4</accession>